<dbReference type="GO" id="GO:0005829">
    <property type="term" value="C:cytosol"/>
    <property type="evidence" value="ECO:0007669"/>
    <property type="project" value="TreeGrafter"/>
</dbReference>
<dbReference type="InterPro" id="IPR003409">
    <property type="entry name" value="MORN"/>
</dbReference>
<accession>A0A6C0K4D3</accession>
<feature type="region of interest" description="Disordered" evidence="2">
    <location>
        <begin position="456"/>
        <end position="488"/>
    </location>
</feature>
<organism evidence="3">
    <name type="scientific">viral metagenome</name>
    <dbReference type="NCBI Taxonomy" id="1070528"/>
    <lineage>
        <taxon>unclassified sequences</taxon>
        <taxon>metagenomes</taxon>
        <taxon>organismal metagenomes</taxon>
    </lineage>
</organism>
<proteinExistence type="predicted"/>
<dbReference type="Gene3D" id="3.30.460.10">
    <property type="entry name" value="Beta Polymerase, domain 2"/>
    <property type="match status" value="1"/>
</dbReference>
<feature type="compositionally biased region" description="Basic residues" evidence="2">
    <location>
        <begin position="459"/>
        <end position="470"/>
    </location>
</feature>
<dbReference type="SUPFAM" id="SSF82185">
    <property type="entry name" value="Histone H3 K4-specific methyltransferase SET7/9 N-terminal domain"/>
    <property type="match status" value="2"/>
</dbReference>
<dbReference type="Gene3D" id="2.20.110.10">
    <property type="entry name" value="Histone H3 K4-specific methyltransferase SET7/9 N-terminal domain"/>
    <property type="match status" value="2"/>
</dbReference>
<feature type="compositionally biased region" description="Acidic residues" evidence="2">
    <location>
        <begin position="475"/>
        <end position="486"/>
    </location>
</feature>
<reference evidence="3" key="1">
    <citation type="journal article" date="2020" name="Nature">
        <title>Giant virus diversity and host interactions through global metagenomics.</title>
        <authorList>
            <person name="Schulz F."/>
            <person name="Roux S."/>
            <person name="Paez-Espino D."/>
            <person name="Jungbluth S."/>
            <person name="Walsh D.A."/>
            <person name="Denef V.J."/>
            <person name="McMahon K.D."/>
            <person name="Konstantinidis K.T."/>
            <person name="Eloe-Fadrosh E.A."/>
            <person name="Kyrpides N.C."/>
            <person name="Woyke T."/>
        </authorList>
    </citation>
    <scope>NUCLEOTIDE SEQUENCE</scope>
    <source>
        <strain evidence="3">GVMAG-S-1101169-75</strain>
    </source>
</reference>
<dbReference type="EMBL" id="MN740787">
    <property type="protein sequence ID" value="QHU11660.1"/>
    <property type="molecule type" value="Genomic_DNA"/>
</dbReference>
<evidence type="ECO:0000256" key="2">
    <source>
        <dbReference type="SAM" id="MobiDB-lite"/>
    </source>
</evidence>
<dbReference type="SMART" id="SM00698">
    <property type="entry name" value="MORN"/>
    <property type="match status" value="7"/>
</dbReference>
<keyword evidence="1" id="KW-0677">Repeat</keyword>
<name>A0A6C0K4D3_9ZZZZ</name>
<dbReference type="PANTHER" id="PTHR43215:SF14">
    <property type="entry name" value="RADIAL SPOKE HEAD 1 HOMOLOG"/>
    <property type="match status" value="1"/>
</dbReference>
<evidence type="ECO:0000256" key="1">
    <source>
        <dbReference type="ARBA" id="ARBA00022737"/>
    </source>
</evidence>
<dbReference type="InterPro" id="IPR043519">
    <property type="entry name" value="NT_sf"/>
</dbReference>
<dbReference type="PANTHER" id="PTHR43215">
    <property type="entry name" value="RADIAL SPOKE HEAD 1 HOMOLOG"/>
    <property type="match status" value="1"/>
</dbReference>
<dbReference type="Pfam" id="PF02493">
    <property type="entry name" value="MORN"/>
    <property type="match status" value="7"/>
</dbReference>
<evidence type="ECO:0000313" key="3">
    <source>
        <dbReference type="EMBL" id="QHU11660.1"/>
    </source>
</evidence>
<dbReference type="SUPFAM" id="SSF81301">
    <property type="entry name" value="Nucleotidyltransferase"/>
    <property type="match status" value="1"/>
</dbReference>
<protein>
    <submittedName>
        <fullName evidence="3">Uncharacterized protein</fullName>
    </submittedName>
</protein>
<dbReference type="AlphaFoldDB" id="A0A6C0K4D3"/>
<dbReference type="SUPFAM" id="SSF81631">
    <property type="entry name" value="PAP/OAS1 substrate-binding domain"/>
    <property type="match status" value="1"/>
</dbReference>
<sequence>MEIYRGEKHNGVYHGKGMLYTNHGVFIGQFINGHLVNGNWDNGNGVTYEGEWKDGLPHGYGTLKNQDNSYTGHFLQGDKHGHGVITKNNITFEGEFENNTMKEGEWTITYASGSIYKGHAKDGKKHGYGKFSDLDGNSWEGVFENDQIKDGLWTVVNGFSTYVGNIVNTKKHGKGKYNSRIENDHGIFIRTYVGDFVNDHKNGKGKNTIRHVKGNTITSESYDGDWVNNEMQGFGKYIRKKSPDGGLHYEQIIVEGRFKNSLLIRGKGRYEYFSGKIYEGEMISYNGIEVPDGPGKSTDPNGSIIEGMFKDGGRHGYSSEYNLLKGQAIYDIWNRNKFEIECEKELCVKFDGRGIPVTKKTSLVKQLLGAGLNISHVECIKKFPSSKFYEFIEVQFRTAFSYEDYSTCKDIINSFRGTMVKKDGKQSQQGGEGKGKEERAKKALQQLMLKLQQEEDAKKKKKKKRKKKKTTTTSLEDDEEEEETDTSFDPSLISEIEALLLPVIRSSMITKEIMTILENQLRVLLLANKLNIDQLLKCLLDIVTRRKKQPSIPVSILQLPLTATATTTPLIKQFDFTQELGIGLTAEQYFAREQIAREVEDHLNEAFSSFMKTIVNVSPNTSTSCYIDKSVDFKTYRMGSDTMGLATIRSDIDFQIIPVTNYSREDMGKDYLQSLQQGQRTEFLSLTKFQIVCILKEIQRFLEEDLKIVIHVIESARVPILSFEYKGLSFDISIAQQWTDSREITRKLNQAMHRIDQEFIRKKDLDILAHRLVIAIKKFYQENQPEAVDTRNRGIPSIVLTIMVLAYLQWEMKRNKIPSTLIGAINGFMRFYREFDNTRFFIDSNFTIQPLPEPTGQPFLLIVHHPLDLLFESNYYRPDISNKRIINIANSVDFDKLKKLGIFNYKNPSKKG</sequence>